<feature type="region of interest" description="Disordered" evidence="1">
    <location>
        <begin position="1"/>
        <end position="24"/>
    </location>
</feature>
<proteinExistence type="predicted"/>
<dbReference type="Gene3D" id="3.90.1140.10">
    <property type="entry name" value="Cyclic phosphodiesterase"/>
    <property type="match status" value="1"/>
</dbReference>
<name>A0ABX8EE19_9ACTN</name>
<dbReference type="RefSeq" id="WP_214057745.1">
    <property type="nucleotide sequence ID" value="NZ_CP075371.1"/>
</dbReference>
<keyword evidence="2" id="KW-0378">Hydrolase</keyword>
<dbReference type="Proteomes" id="UP000679307">
    <property type="component" value="Chromosome"/>
</dbReference>
<evidence type="ECO:0000313" key="3">
    <source>
        <dbReference type="Proteomes" id="UP000679307"/>
    </source>
</evidence>
<evidence type="ECO:0000256" key="1">
    <source>
        <dbReference type="SAM" id="MobiDB-lite"/>
    </source>
</evidence>
<evidence type="ECO:0000313" key="2">
    <source>
        <dbReference type="EMBL" id="QVT78115.1"/>
    </source>
</evidence>
<dbReference type="EMBL" id="CP075371">
    <property type="protein sequence ID" value="QVT78115.1"/>
    <property type="molecule type" value="Genomic_DNA"/>
</dbReference>
<gene>
    <name evidence="2" type="primary">thpR_1</name>
    <name evidence="2" type="ORF">ENKNEFLB_00488</name>
</gene>
<dbReference type="InterPro" id="IPR009097">
    <property type="entry name" value="Cyclic_Pdiesterase"/>
</dbReference>
<dbReference type="EC" id="3.1.4.-" evidence="2"/>
<keyword evidence="3" id="KW-1185">Reference proteome</keyword>
<accession>A0ABX8EE19</accession>
<protein>
    <submittedName>
        <fullName evidence="2">RNA 2',3'-cyclic phosphodiesterase</fullName>
        <ecNumber evidence="2">3.1.4.-</ecNumber>
    </submittedName>
</protein>
<dbReference type="SUPFAM" id="SSF55144">
    <property type="entry name" value="LigT-like"/>
    <property type="match status" value="1"/>
</dbReference>
<reference evidence="2 3" key="1">
    <citation type="submission" date="2021-05" db="EMBL/GenBank/DDBJ databases">
        <title>Complete genome of Nocardioides aquaticus KCTC 9944T isolated from meromictic and hypersaline Ekho Lake, Antarctica.</title>
        <authorList>
            <person name="Hwang K."/>
            <person name="Kim K.M."/>
            <person name="Choe H."/>
        </authorList>
    </citation>
    <scope>NUCLEOTIDE SEQUENCE [LARGE SCALE GENOMIC DNA]</scope>
    <source>
        <strain evidence="2 3">KCTC 9944</strain>
    </source>
</reference>
<dbReference type="GO" id="GO:0016787">
    <property type="term" value="F:hydrolase activity"/>
    <property type="evidence" value="ECO:0007669"/>
    <property type="project" value="UniProtKB-KW"/>
</dbReference>
<sequence>MLRDLRAPAPARSGGVGRLLGRSRTTPAGPAPLDLLDPDLVLLPVTPLGNLTPRDARRLAAAVTDALAPLARPVVRTHGGVALEPIGDDRVQVRLVGDERGLRTVVSAALAAIEQVGIFCDRRVFRPLLPLARVNEATTEADLEAALAALAGAEGRPWAVDHVALLQRPADARTQPSRVVERIPVGAP</sequence>
<organism evidence="2 3">
    <name type="scientific">Nocardioides aquaticus</name>
    <dbReference type="NCBI Taxonomy" id="160826"/>
    <lineage>
        <taxon>Bacteria</taxon>
        <taxon>Bacillati</taxon>
        <taxon>Actinomycetota</taxon>
        <taxon>Actinomycetes</taxon>
        <taxon>Propionibacteriales</taxon>
        <taxon>Nocardioidaceae</taxon>
        <taxon>Nocardioides</taxon>
    </lineage>
</organism>